<dbReference type="PANTHER" id="PTHR12677">
    <property type="entry name" value="GOLGI APPARATUS MEMBRANE PROTEIN TVP38-RELATED"/>
    <property type="match status" value="1"/>
</dbReference>
<keyword evidence="5 6" id="KW-0472">Membrane</keyword>
<evidence type="ECO:0000259" key="7">
    <source>
        <dbReference type="Pfam" id="PF09335"/>
    </source>
</evidence>
<accession>A0ABR7IQZ3</accession>
<dbReference type="Pfam" id="PF09335">
    <property type="entry name" value="VTT_dom"/>
    <property type="match status" value="1"/>
</dbReference>
<evidence type="ECO:0000313" key="8">
    <source>
        <dbReference type="EMBL" id="MBC5787560.1"/>
    </source>
</evidence>
<feature type="transmembrane region" description="Helical" evidence="6">
    <location>
        <begin position="200"/>
        <end position="220"/>
    </location>
</feature>
<evidence type="ECO:0000256" key="3">
    <source>
        <dbReference type="ARBA" id="ARBA00022692"/>
    </source>
</evidence>
<proteinExistence type="inferred from homology"/>
<organism evidence="8 9">
    <name type="scientific">Clostridium facile</name>
    <dbReference type="NCBI Taxonomy" id="2763035"/>
    <lineage>
        <taxon>Bacteria</taxon>
        <taxon>Bacillati</taxon>
        <taxon>Bacillota</taxon>
        <taxon>Clostridia</taxon>
        <taxon>Eubacteriales</taxon>
        <taxon>Clostridiaceae</taxon>
        <taxon>Clostridium</taxon>
    </lineage>
</organism>
<dbReference type="InterPro" id="IPR032816">
    <property type="entry name" value="VTT_dom"/>
</dbReference>
<evidence type="ECO:0000256" key="4">
    <source>
        <dbReference type="ARBA" id="ARBA00022989"/>
    </source>
</evidence>
<evidence type="ECO:0000256" key="6">
    <source>
        <dbReference type="RuleBase" id="RU366058"/>
    </source>
</evidence>
<dbReference type="EMBL" id="JACOQK010000001">
    <property type="protein sequence ID" value="MBC5787560.1"/>
    <property type="molecule type" value="Genomic_DNA"/>
</dbReference>
<dbReference type="RefSeq" id="WP_186996465.1">
    <property type="nucleotide sequence ID" value="NZ_JACOQK010000001.1"/>
</dbReference>
<evidence type="ECO:0000313" key="9">
    <source>
        <dbReference type="Proteomes" id="UP000649151"/>
    </source>
</evidence>
<evidence type="ECO:0000256" key="5">
    <source>
        <dbReference type="ARBA" id="ARBA00023136"/>
    </source>
</evidence>
<protein>
    <recommendedName>
        <fullName evidence="6">TVP38/TMEM64 family membrane protein</fullName>
    </recommendedName>
</protein>
<keyword evidence="3 6" id="KW-0812">Transmembrane</keyword>
<comment type="subcellular location">
    <subcellularLocation>
        <location evidence="1 6">Cell membrane</location>
        <topology evidence="1 6">Multi-pass membrane protein</topology>
    </subcellularLocation>
</comment>
<dbReference type="Proteomes" id="UP000649151">
    <property type="component" value="Unassembled WGS sequence"/>
</dbReference>
<evidence type="ECO:0000256" key="2">
    <source>
        <dbReference type="ARBA" id="ARBA00022475"/>
    </source>
</evidence>
<feature type="transmembrane region" description="Helical" evidence="6">
    <location>
        <begin position="86"/>
        <end position="111"/>
    </location>
</feature>
<dbReference type="PANTHER" id="PTHR12677:SF59">
    <property type="entry name" value="GOLGI APPARATUS MEMBRANE PROTEIN TVP38-RELATED"/>
    <property type="match status" value="1"/>
</dbReference>
<sequence length="242" mass="27194">MRQKMNHKLILKAVFLTLFLVVAVLLTIWAFPKVMELKDPAVREMYKNEVENMGISGWFIMLGIQAAQVVFAIIPGEPVEVLSGLLFGAIPGLILCLLGIFIGTVIIYYVVKLLGRPFVEFFISQEKMDKLSFLHDTKKLGPLVFLLFFIPGTPKDLLTYIVPLTNLKPLHFFLISTFARIPSIITSTYAGAAIYQENLWGSIIMFAVAGGLAIVGILINKKLMAYLEKRRKKHPHKTKVSK</sequence>
<keyword evidence="2 6" id="KW-1003">Cell membrane</keyword>
<feature type="transmembrane region" description="Helical" evidence="6">
    <location>
        <begin position="170"/>
        <end position="194"/>
    </location>
</feature>
<evidence type="ECO:0000256" key="1">
    <source>
        <dbReference type="ARBA" id="ARBA00004651"/>
    </source>
</evidence>
<feature type="domain" description="VTT" evidence="7">
    <location>
        <begin position="74"/>
        <end position="192"/>
    </location>
</feature>
<keyword evidence="9" id="KW-1185">Reference proteome</keyword>
<feature type="transmembrane region" description="Helical" evidence="6">
    <location>
        <begin position="140"/>
        <end position="158"/>
    </location>
</feature>
<keyword evidence="4 6" id="KW-1133">Transmembrane helix</keyword>
<feature type="transmembrane region" description="Helical" evidence="6">
    <location>
        <begin position="54"/>
        <end position="74"/>
    </location>
</feature>
<reference evidence="8 9" key="1">
    <citation type="submission" date="2020-08" db="EMBL/GenBank/DDBJ databases">
        <title>Genome public.</title>
        <authorList>
            <person name="Liu C."/>
            <person name="Sun Q."/>
        </authorList>
    </citation>
    <scope>NUCLEOTIDE SEQUENCE [LARGE SCALE GENOMIC DNA]</scope>
    <source>
        <strain evidence="8 9">NSJ-27</strain>
    </source>
</reference>
<name>A0ABR7IQZ3_9CLOT</name>
<gene>
    <name evidence="8" type="ORF">H8Z77_05925</name>
</gene>
<dbReference type="InterPro" id="IPR015414">
    <property type="entry name" value="TMEM64"/>
</dbReference>
<comment type="similarity">
    <text evidence="6">Belongs to the TVP38/TMEM64 family.</text>
</comment>
<comment type="caution">
    <text evidence="8">The sequence shown here is derived from an EMBL/GenBank/DDBJ whole genome shotgun (WGS) entry which is preliminary data.</text>
</comment>